<proteinExistence type="predicted"/>
<dbReference type="Proteomes" id="UP001420932">
    <property type="component" value="Unassembled WGS sequence"/>
</dbReference>
<sequence length="93" mass="9923">MVAGVQGFKMGGGKALQKRIREMGRRTGEGGFHRGVGPSNSDKVSDGEIPVANPPRGPLQHGHVADETPYVAAIGQNFSRLKISDGGLRYTHR</sequence>
<dbReference type="EMBL" id="JBBNAF010000002">
    <property type="protein sequence ID" value="KAK9163396.1"/>
    <property type="molecule type" value="Genomic_DNA"/>
</dbReference>
<evidence type="ECO:0000256" key="1">
    <source>
        <dbReference type="SAM" id="MobiDB-lite"/>
    </source>
</evidence>
<feature type="region of interest" description="Disordered" evidence="1">
    <location>
        <begin position="25"/>
        <end position="63"/>
    </location>
</feature>
<comment type="caution">
    <text evidence="2">The sequence shown here is derived from an EMBL/GenBank/DDBJ whole genome shotgun (WGS) entry which is preliminary data.</text>
</comment>
<protein>
    <submittedName>
        <fullName evidence="2">Uncharacterized protein</fullName>
    </submittedName>
</protein>
<evidence type="ECO:0000313" key="3">
    <source>
        <dbReference type="Proteomes" id="UP001420932"/>
    </source>
</evidence>
<organism evidence="2 3">
    <name type="scientific">Stephania yunnanensis</name>
    <dbReference type="NCBI Taxonomy" id="152371"/>
    <lineage>
        <taxon>Eukaryota</taxon>
        <taxon>Viridiplantae</taxon>
        <taxon>Streptophyta</taxon>
        <taxon>Embryophyta</taxon>
        <taxon>Tracheophyta</taxon>
        <taxon>Spermatophyta</taxon>
        <taxon>Magnoliopsida</taxon>
        <taxon>Ranunculales</taxon>
        <taxon>Menispermaceae</taxon>
        <taxon>Menispermoideae</taxon>
        <taxon>Cissampelideae</taxon>
        <taxon>Stephania</taxon>
    </lineage>
</organism>
<keyword evidence="3" id="KW-1185">Reference proteome</keyword>
<accession>A0AAP0L344</accession>
<dbReference type="AlphaFoldDB" id="A0AAP0L344"/>
<evidence type="ECO:0000313" key="2">
    <source>
        <dbReference type="EMBL" id="KAK9163396.1"/>
    </source>
</evidence>
<gene>
    <name evidence="2" type="ORF">Syun_004298</name>
</gene>
<reference evidence="2 3" key="1">
    <citation type="submission" date="2024-01" db="EMBL/GenBank/DDBJ databases">
        <title>Genome assemblies of Stephania.</title>
        <authorList>
            <person name="Yang L."/>
        </authorList>
    </citation>
    <scope>NUCLEOTIDE SEQUENCE [LARGE SCALE GENOMIC DNA]</scope>
    <source>
        <strain evidence="2">YNDBR</strain>
        <tissue evidence="2">Leaf</tissue>
    </source>
</reference>
<name>A0AAP0L344_9MAGN</name>